<gene>
    <name evidence="2" type="ORF">BCR33DRAFT_724793</name>
</gene>
<accession>A0A1Y2B386</accession>
<sequence>RTSLLFSSIRLSSSKPNVTILHTSNQSSPKYEAPQRVGEKAHLIYTGPLNGAIQGARMFSVVAAVGCVACLPLTWGFLVVDKVTMASIFGGVAAMPMLAVACISPGYVNRMWIPKDAKEQTLMFETETLFGTARHRVIPVSQLRYRQWGIWGTWRSVDDPWYKPGFAVDFPEIQKDFVLNRIYEQVNEQSKKQ</sequence>
<dbReference type="AlphaFoldDB" id="A0A1Y2B386"/>
<name>A0A1Y2B386_9FUNG</name>
<evidence type="ECO:0000313" key="3">
    <source>
        <dbReference type="Proteomes" id="UP000193642"/>
    </source>
</evidence>
<dbReference type="Pfam" id="PF06979">
    <property type="entry name" value="TMEM70"/>
    <property type="match status" value="1"/>
</dbReference>
<dbReference type="InterPro" id="IPR045325">
    <property type="entry name" value="TMEM70/TMEM186/TMEM223"/>
</dbReference>
<dbReference type="Proteomes" id="UP000193642">
    <property type="component" value="Unassembled WGS sequence"/>
</dbReference>
<proteinExistence type="predicted"/>
<protein>
    <submittedName>
        <fullName evidence="2">Uncharacterized protein</fullName>
    </submittedName>
</protein>
<organism evidence="2 3">
    <name type="scientific">Rhizoclosmatium globosum</name>
    <dbReference type="NCBI Taxonomy" id="329046"/>
    <lineage>
        <taxon>Eukaryota</taxon>
        <taxon>Fungi</taxon>
        <taxon>Fungi incertae sedis</taxon>
        <taxon>Chytridiomycota</taxon>
        <taxon>Chytridiomycota incertae sedis</taxon>
        <taxon>Chytridiomycetes</taxon>
        <taxon>Chytridiales</taxon>
        <taxon>Chytriomycetaceae</taxon>
        <taxon>Rhizoclosmatium</taxon>
    </lineage>
</organism>
<keyword evidence="1" id="KW-1133">Transmembrane helix</keyword>
<dbReference type="OrthoDB" id="2144892at2759"/>
<keyword evidence="1" id="KW-0812">Transmembrane</keyword>
<feature type="transmembrane region" description="Helical" evidence="1">
    <location>
        <begin position="86"/>
        <end position="108"/>
    </location>
</feature>
<feature type="transmembrane region" description="Helical" evidence="1">
    <location>
        <begin position="58"/>
        <end position="80"/>
    </location>
</feature>
<evidence type="ECO:0000313" key="2">
    <source>
        <dbReference type="EMBL" id="ORY29289.1"/>
    </source>
</evidence>
<feature type="non-terminal residue" evidence="2">
    <location>
        <position position="1"/>
    </location>
</feature>
<evidence type="ECO:0000256" key="1">
    <source>
        <dbReference type="SAM" id="Phobius"/>
    </source>
</evidence>
<keyword evidence="1" id="KW-0472">Membrane</keyword>
<reference evidence="2 3" key="1">
    <citation type="submission" date="2016-07" db="EMBL/GenBank/DDBJ databases">
        <title>Pervasive Adenine N6-methylation of Active Genes in Fungi.</title>
        <authorList>
            <consortium name="DOE Joint Genome Institute"/>
            <person name="Mondo S.J."/>
            <person name="Dannebaum R.O."/>
            <person name="Kuo R.C."/>
            <person name="Labutti K."/>
            <person name="Haridas S."/>
            <person name="Kuo A."/>
            <person name="Salamov A."/>
            <person name="Ahrendt S.R."/>
            <person name="Lipzen A."/>
            <person name="Sullivan W."/>
            <person name="Andreopoulos W.B."/>
            <person name="Clum A."/>
            <person name="Lindquist E."/>
            <person name="Daum C."/>
            <person name="Ramamoorthy G.K."/>
            <person name="Gryganskyi A."/>
            <person name="Culley D."/>
            <person name="Magnuson J.K."/>
            <person name="James T.Y."/>
            <person name="O'Malley M.A."/>
            <person name="Stajich J.E."/>
            <person name="Spatafora J.W."/>
            <person name="Visel A."/>
            <person name="Grigoriev I.V."/>
        </authorList>
    </citation>
    <scope>NUCLEOTIDE SEQUENCE [LARGE SCALE GENOMIC DNA]</scope>
    <source>
        <strain evidence="2 3">JEL800</strain>
    </source>
</reference>
<dbReference type="EMBL" id="MCGO01000089">
    <property type="protein sequence ID" value="ORY29289.1"/>
    <property type="molecule type" value="Genomic_DNA"/>
</dbReference>
<keyword evidence="3" id="KW-1185">Reference proteome</keyword>
<comment type="caution">
    <text evidence="2">The sequence shown here is derived from an EMBL/GenBank/DDBJ whole genome shotgun (WGS) entry which is preliminary data.</text>
</comment>